<gene>
    <name evidence="1" type="ORF">M9Y10_015046</name>
</gene>
<proteinExistence type="predicted"/>
<protein>
    <submittedName>
        <fullName evidence="1">Uncharacterized protein</fullName>
    </submittedName>
</protein>
<evidence type="ECO:0000313" key="2">
    <source>
        <dbReference type="Proteomes" id="UP001470230"/>
    </source>
</evidence>
<organism evidence="1 2">
    <name type="scientific">Tritrichomonas musculus</name>
    <dbReference type="NCBI Taxonomy" id="1915356"/>
    <lineage>
        <taxon>Eukaryota</taxon>
        <taxon>Metamonada</taxon>
        <taxon>Parabasalia</taxon>
        <taxon>Tritrichomonadida</taxon>
        <taxon>Tritrichomonadidae</taxon>
        <taxon>Tritrichomonas</taxon>
    </lineage>
</organism>
<reference evidence="1 2" key="1">
    <citation type="submission" date="2024-04" db="EMBL/GenBank/DDBJ databases">
        <title>Tritrichomonas musculus Genome.</title>
        <authorList>
            <person name="Alves-Ferreira E."/>
            <person name="Grigg M."/>
            <person name="Lorenzi H."/>
            <person name="Galac M."/>
        </authorList>
    </citation>
    <scope>NUCLEOTIDE SEQUENCE [LARGE SCALE GENOMIC DNA]</scope>
    <source>
        <strain evidence="1 2">EAF2021</strain>
    </source>
</reference>
<accession>A0ABR2L173</accession>
<keyword evidence="2" id="KW-1185">Reference proteome</keyword>
<dbReference type="EMBL" id="JAPFFF010000002">
    <property type="protein sequence ID" value="KAK8897112.1"/>
    <property type="molecule type" value="Genomic_DNA"/>
</dbReference>
<evidence type="ECO:0000313" key="1">
    <source>
        <dbReference type="EMBL" id="KAK8897112.1"/>
    </source>
</evidence>
<name>A0ABR2L173_9EUKA</name>
<sequence>MSQTEETFFENLSDAIEIAIAYMKARDGKINVKFLASCFMKKVLDENNEETLIVDLDSNLKLLQKTVLYNRRFIAAASNHAEGFHAHLKKIAKENKGIEYNLSKLIKKINKRYIKYASGESANELCTRIKKELLDQRNKYNIEPTEKCNCTSNYHKKKI</sequence>
<dbReference type="Proteomes" id="UP001470230">
    <property type="component" value="Unassembled WGS sequence"/>
</dbReference>
<comment type="caution">
    <text evidence="1">The sequence shown here is derived from an EMBL/GenBank/DDBJ whole genome shotgun (WGS) entry which is preliminary data.</text>
</comment>